<dbReference type="CDD" id="cd20482">
    <property type="entry name" value="CC_brat-like"/>
    <property type="match status" value="1"/>
</dbReference>
<dbReference type="InterPro" id="IPR047153">
    <property type="entry name" value="TRIM45/56/19-like"/>
</dbReference>
<gene>
    <name evidence="15" type="ORF">LSH36_44g11016</name>
</gene>
<dbReference type="InterPro" id="IPR001841">
    <property type="entry name" value="Znf_RING"/>
</dbReference>
<dbReference type="SMART" id="SM00336">
    <property type="entry name" value="BBOX"/>
    <property type="match status" value="2"/>
</dbReference>
<dbReference type="SMART" id="SM00502">
    <property type="entry name" value="BBC"/>
    <property type="match status" value="1"/>
</dbReference>
<dbReference type="GO" id="GO:0008270">
    <property type="term" value="F:zinc ion binding"/>
    <property type="evidence" value="ECO:0007669"/>
    <property type="project" value="UniProtKB-KW"/>
</dbReference>
<dbReference type="SMART" id="SM00184">
    <property type="entry name" value="RING"/>
    <property type="match status" value="1"/>
</dbReference>
<dbReference type="PROSITE" id="PS50089">
    <property type="entry name" value="ZF_RING_2"/>
    <property type="match status" value="1"/>
</dbReference>
<keyword evidence="7" id="KW-0833">Ubl conjugation pathway</keyword>
<dbReference type="SUPFAM" id="SSF101898">
    <property type="entry name" value="NHL repeat"/>
    <property type="match status" value="1"/>
</dbReference>
<dbReference type="Gene3D" id="2.120.10.30">
    <property type="entry name" value="TolB, C-terminal domain"/>
    <property type="match status" value="2"/>
</dbReference>
<dbReference type="Gene3D" id="2.60.40.10">
    <property type="entry name" value="Immunoglobulins"/>
    <property type="match status" value="1"/>
</dbReference>
<evidence type="ECO:0000256" key="2">
    <source>
        <dbReference type="ARBA" id="ARBA00022553"/>
    </source>
</evidence>
<protein>
    <recommendedName>
        <fullName evidence="17">Tripartite motif-containing protein 2</fullName>
    </recommendedName>
</protein>
<sequence length="775" mass="86025">MASSIPVVKQIHKQFLSCGICLERYNNPKVLPCLHTFCANCLQNYIPAHSLSVTCPICRQQSILPEDGVLALQSNFFIINLMDIIENPNMCTCCEKVRALSKCTDCEEYLCDSCIDVHRSNASVNGGHHIVSLSELALSESEESRIAPLVCPNHDGQPLDFYCSACETAICEDCTDAEHRTHRTLLLTEAIEEHRENLRQMLERAATQIPSVRESLTSVRDVSDHLCQNYAEAQTQINETFDSLTHLLVQRKDNLLSDLESTFSRKQKILTNQIENLENVLAGINNCCEFTENALKHGNETEILLVRKEMTEKLSQLSSKDVQTQPEENDFLSFSQSDVSALRKCIKSIGNIQSNSAVAFETIAAGEGLKRCWVNRPTQVSVTSKDRNGDLIRMGHSSFSAKLTITGGEYTYIPEVVDHKNGTYDLSYVVQEPGTYQLQIKLYGLHIKGSPFRVKAYKETDSLERSAPSKIPKTSAVKQRGTKRPSSSRSHGSNRRSNPIEDDMLMKIGDKGRNKGEFTNPQGICSHNGLILVADSNNQCVQAYSTLGEFKLRFGVRGRQIGQLQRPTGVAVTINGNYLVADYDNKWISVFNPEGKYINRIGSGKLLGPKGVCVDHNGHIVVVDNKASCVFVFQSNGKLLHKFGSRGNEEHQFAGPHFCAVNRDNDIIVTDFHNHCVKVYTCEGTFRFSFGSNGEGNGQFNAPTGVAVDDNGHILVADWGNSRIQIFDSHGSFLSYINTSADPLYGPQGLTLTCEGHVVVADSGNHCFKIYKYLQ</sequence>
<feature type="repeat" description="NHL" evidence="11">
    <location>
        <begin position="640"/>
        <end position="683"/>
    </location>
</feature>
<dbReference type="InterPro" id="IPR017868">
    <property type="entry name" value="Filamin/ABP280_repeat-like"/>
</dbReference>
<dbReference type="PANTHER" id="PTHR25462:SF296">
    <property type="entry name" value="MEIOTIC P26, ISOFORM F"/>
    <property type="match status" value="1"/>
</dbReference>
<dbReference type="Proteomes" id="UP001208570">
    <property type="component" value="Unassembled WGS sequence"/>
</dbReference>
<keyword evidence="6 9" id="KW-0863">Zinc-finger</keyword>
<dbReference type="Gene3D" id="3.30.160.60">
    <property type="entry name" value="Classic Zinc Finger"/>
    <property type="match status" value="1"/>
</dbReference>
<evidence type="ECO:0000256" key="4">
    <source>
        <dbReference type="ARBA" id="ARBA00022723"/>
    </source>
</evidence>
<dbReference type="InterPro" id="IPR013083">
    <property type="entry name" value="Znf_RING/FYVE/PHD"/>
</dbReference>
<organism evidence="15 16">
    <name type="scientific">Paralvinella palmiformis</name>
    <dbReference type="NCBI Taxonomy" id="53620"/>
    <lineage>
        <taxon>Eukaryota</taxon>
        <taxon>Metazoa</taxon>
        <taxon>Spiralia</taxon>
        <taxon>Lophotrochozoa</taxon>
        <taxon>Annelida</taxon>
        <taxon>Polychaeta</taxon>
        <taxon>Sedentaria</taxon>
        <taxon>Canalipalpata</taxon>
        <taxon>Terebellida</taxon>
        <taxon>Terebelliformia</taxon>
        <taxon>Alvinellidae</taxon>
        <taxon>Paralvinella</taxon>
    </lineage>
</organism>
<dbReference type="Pfam" id="PF13445">
    <property type="entry name" value="zf-RING_UBOX"/>
    <property type="match status" value="1"/>
</dbReference>
<dbReference type="SUPFAM" id="SSF57845">
    <property type="entry name" value="B-box zinc-binding domain"/>
    <property type="match status" value="1"/>
</dbReference>
<evidence type="ECO:0000259" key="14">
    <source>
        <dbReference type="PROSITE" id="PS50119"/>
    </source>
</evidence>
<feature type="domain" description="RING-type" evidence="13">
    <location>
        <begin position="18"/>
        <end position="59"/>
    </location>
</feature>
<name>A0AAD9K785_9ANNE</name>
<dbReference type="Pfam" id="PF00630">
    <property type="entry name" value="Filamin"/>
    <property type="match status" value="1"/>
</dbReference>
<evidence type="ECO:0008006" key="17">
    <source>
        <dbReference type="Google" id="ProtNLM"/>
    </source>
</evidence>
<evidence type="ECO:0000256" key="3">
    <source>
        <dbReference type="ARBA" id="ARBA00022679"/>
    </source>
</evidence>
<keyword evidence="4" id="KW-0479">Metal-binding</keyword>
<evidence type="ECO:0000256" key="7">
    <source>
        <dbReference type="ARBA" id="ARBA00022786"/>
    </source>
</evidence>
<evidence type="ECO:0000256" key="6">
    <source>
        <dbReference type="ARBA" id="ARBA00022771"/>
    </source>
</evidence>
<dbReference type="PROSITE" id="PS50119">
    <property type="entry name" value="ZF_BBOX"/>
    <property type="match status" value="2"/>
</dbReference>
<dbReference type="CDD" id="cd16586">
    <property type="entry name" value="RING-HC_TRIM2_like_C-VII"/>
    <property type="match status" value="1"/>
</dbReference>
<dbReference type="InterPro" id="IPR001258">
    <property type="entry name" value="NHL_repeat"/>
</dbReference>
<evidence type="ECO:0000256" key="10">
    <source>
        <dbReference type="PROSITE-ProRule" id="PRU00087"/>
    </source>
</evidence>
<keyword evidence="16" id="KW-1185">Reference proteome</keyword>
<feature type="domain" description="B box-type" evidence="14">
    <location>
        <begin position="86"/>
        <end position="133"/>
    </location>
</feature>
<reference evidence="15" key="1">
    <citation type="journal article" date="2023" name="Mol. Biol. Evol.">
        <title>Third-Generation Sequencing Reveals the Adaptive Role of the Epigenome in Three Deep-Sea Polychaetes.</title>
        <authorList>
            <person name="Perez M."/>
            <person name="Aroh O."/>
            <person name="Sun Y."/>
            <person name="Lan Y."/>
            <person name="Juniper S.K."/>
            <person name="Young C.R."/>
            <person name="Angers B."/>
            <person name="Qian P.Y."/>
        </authorList>
    </citation>
    <scope>NUCLEOTIDE SEQUENCE</scope>
    <source>
        <strain evidence="15">P08H-3</strain>
    </source>
</reference>
<feature type="region of interest" description="Disordered" evidence="12">
    <location>
        <begin position="461"/>
        <end position="504"/>
    </location>
</feature>
<dbReference type="FunFam" id="3.30.40.10:FF:000032">
    <property type="entry name" value="Tripartite motif containing 2"/>
    <property type="match status" value="1"/>
</dbReference>
<dbReference type="InterPro" id="IPR001298">
    <property type="entry name" value="Filamin/ABP280_rpt"/>
</dbReference>
<dbReference type="CDD" id="cd19757">
    <property type="entry name" value="Bbox1"/>
    <property type="match status" value="1"/>
</dbReference>
<feature type="repeat" description="NHL" evidence="11">
    <location>
        <begin position="551"/>
        <end position="594"/>
    </location>
</feature>
<proteinExistence type="inferred from homology"/>
<keyword evidence="3" id="KW-0808">Transferase</keyword>
<evidence type="ECO:0000256" key="5">
    <source>
        <dbReference type="ARBA" id="ARBA00022737"/>
    </source>
</evidence>
<dbReference type="PROSITE" id="PS51125">
    <property type="entry name" value="NHL"/>
    <property type="match status" value="6"/>
</dbReference>
<dbReference type="Pfam" id="PF01436">
    <property type="entry name" value="NHL"/>
    <property type="match status" value="6"/>
</dbReference>
<keyword evidence="8" id="KW-0862">Zinc</keyword>
<evidence type="ECO:0000313" key="15">
    <source>
        <dbReference type="EMBL" id="KAK2165942.1"/>
    </source>
</evidence>
<evidence type="ECO:0000256" key="8">
    <source>
        <dbReference type="ARBA" id="ARBA00022833"/>
    </source>
</evidence>
<dbReference type="Gene3D" id="3.30.40.10">
    <property type="entry name" value="Zinc/RING finger domain, C3HC4 (zinc finger)"/>
    <property type="match status" value="1"/>
</dbReference>
<dbReference type="InterPro" id="IPR013783">
    <property type="entry name" value="Ig-like_fold"/>
</dbReference>
<dbReference type="InterPro" id="IPR000315">
    <property type="entry name" value="Znf_B-box"/>
</dbReference>
<feature type="domain" description="B box-type" evidence="14">
    <location>
        <begin position="146"/>
        <end position="187"/>
    </location>
</feature>
<evidence type="ECO:0000256" key="12">
    <source>
        <dbReference type="SAM" id="MobiDB-lite"/>
    </source>
</evidence>
<dbReference type="CDD" id="cd14960">
    <property type="entry name" value="NHL_TRIM2_like"/>
    <property type="match status" value="1"/>
</dbReference>
<dbReference type="InterPro" id="IPR057750">
    <property type="entry name" value="TRIM2/3_C"/>
</dbReference>
<feature type="repeat" description="NHL" evidence="11">
    <location>
        <begin position="505"/>
        <end position="547"/>
    </location>
</feature>
<dbReference type="FunFam" id="2.120.10.30:FF:000004">
    <property type="entry name" value="Tripartite motif containing 2"/>
    <property type="match status" value="1"/>
</dbReference>
<dbReference type="InterPro" id="IPR011042">
    <property type="entry name" value="6-blade_b-propeller_TolB-like"/>
</dbReference>
<dbReference type="InterPro" id="IPR003649">
    <property type="entry name" value="Bbox_C"/>
</dbReference>
<feature type="repeat" description="NHL" evidence="11">
    <location>
        <begin position="687"/>
        <end position="730"/>
    </location>
</feature>
<comment type="caution">
    <text evidence="15">The sequence shown here is derived from an EMBL/GenBank/DDBJ whole genome shotgun (WGS) entry which is preliminary data.</text>
</comment>
<dbReference type="InterPro" id="IPR014756">
    <property type="entry name" value="Ig_E-set"/>
</dbReference>
<dbReference type="PROSITE" id="PS00518">
    <property type="entry name" value="ZF_RING_1"/>
    <property type="match status" value="1"/>
</dbReference>
<dbReference type="PANTHER" id="PTHR25462">
    <property type="entry name" value="BONUS, ISOFORM C-RELATED"/>
    <property type="match status" value="1"/>
</dbReference>
<keyword evidence="2" id="KW-0597">Phosphoprotein</keyword>
<accession>A0AAD9K785</accession>
<feature type="repeat" description="NHL" evidence="11">
    <location>
        <begin position="595"/>
        <end position="636"/>
    </location>
</feature>
<evidence type="ECO:0000256" key="1">
    <source>
        <dbReference type="ARBA" id="ARBA00008518"/>
    </source>
</evidence>
<keyword evidence="5" id="KW-0677">Repeat</keyword>
<dbReference type="InterPro" id="IPR027370">
    <property type="entry name" value="Znf-RING_euk"/>
</dbReference>
<dbReference type="Pfam" id="PF00643">
    <property type="entry name" value="zf-B_box"/>
    <property type="match status" value="1"/>
</dbReference>
<comment type="similarity">
    <text evidence="1">Belongs to the TRIM/RBCC family.</text>
</comment>
<dbReference type="PROSITE" id="PS50194">
    <property type="entry name" value="FILAMIN_REPEAT"/>
    <property type="match status" value="1"/>
</dbReference>
<feature type="compositionally biased region" description="Low complexity" evidence="12">
    <location>
        <begin position="484"/>
        <end position="497"/>
    </location>
</feature>
<dbReference type="AlphaFoldDB" id="A0AAD9K785"/>
<dbReference type="EMBL" id="JAODUP010000044">
    <property type="protein sequence ID" value="KAK2165942.1"/>
    <property type="molecule type" value="Genomic_DNA"/>
</dbReference>
<evidence type="ECO:0000256" key="11">
    <source>
        <dbReference type="PROSITE-ProRule" id="PRU00504"/>
    </source>
</evidence>
<evidence type="ECO:0000313" key="16">
    <source>
        <dbReference type="Proteomes" id="UP001208570"/>
    </source>
</evidence>
<dbReference type="SMART" id="SM00557">
    <property type="entry name" value="IG_FLMN"/>
    <property type="match status" value="1"/>
</dbReference>
<feature type="repeat" description="NHL" evidence="11">
    <location>
        <begin position="731"/>
        <end position="774"/>
    </location>
</feature>
<dbReference type="SUPFAM" id="SSF57850">
    <property type="entry name" value="RING/U-box"/>
    <property type="match status" value="1"/>
</dbReference>
<evidence type="ECO:0000256" key="9">
    <source>
        <dbReference type="PROSITE-ProRule" id="PRU00024"/>
    </source>
</evidence>
<dbReference type="SUPFAM" id="SSF81296">
    <property type="entry name" value="E set domains"/>
    <property type="match status" value="1"/>
</dbReference>
<evidence type="ECO:0000259" key="13">
    <source>
        <dbReference type="PROSITE" id="PS50089"/>
    </source>
</evidence>
<dbReference type="InterPro" id="IPR017907">
    <property type="entry name" value="Znf_RING_CS"/>
</dbReference>
<feature type="repeat" description="Filamin" evidence="10">
    <location>
        <begin position="354"/>
        <end position="456"/>
    </location>
</feature>